<keyword evidence="6" id="KW-0812">Transmembrane</keyword>
<evidence type="ECO:0000256" key="1">
    <source>
        <dbReference type="ARBA" id="ARBA00005189"/>
    </source>
</evidence>
<gene>
    <name evidence="8" type="ORF">HW532_12415</name>
</gene>
<dbReference type="Pfam" id="PF01553">
    <property type="entry name" value="Acyltransferase"/>
    <property type="match status" value="1"/>
</dbReference>
<comment type="pathway">
    <text evidence="1">Lipid metabolism.</text>
</comment>
<keyword evidence="5 8" id="KW-0012">Acyltransferase</keyword>
<name>A0A7S8C4W7_9HYPH</name>
<evidence type="ECO:0000256" key="2">
    <source>
        <dbReference type="ARBA" id="ARBA00022516"/>
    </source>
</evidence>
<dbReference type="InterPro" id="IPR002123">
    <property type="entry name" value="Plipid/glycerol_acylTrfase"/>
</dbReference>
<protein>
    <submittedName>
        <fullName evidence="8">1-acyl-sn-glycerol-3-phosphate acyltransferase</fullName>
    </submittedName>
</protein>
<evidence type="ECO:0000313" key="8">
    <source>
        <dbReference type="EMBL" id="QPC43428.1"/>
    </source>
</evidence>
<feature type="transmembrane region" description="Helical" evidence="6">
    <location>
        <begin position="6"/>
        <end position="28"/>
    </location>
</feature>
<keyword evidence="9" id="KW-1185">Reference proteome</keyword>
<dbReference type="GO" id="GO:0003841">
    <property type="term" value="F:1-acylglycerol-3-phosphate O-acyltransferase activity"/>
    <property type="evidence" value="ECO:0007669"/>
    <property type="project" value="TreeGrafter"/>
</dbReference>
<dbReference type="RefSeq" id="WP_246478842.1">
    <property type="nucleotide sequence ID" value="NZ_CP058214.1"/>
</dbReference>
<dbReference type="EMBL" id="CP058214">
    <property type="protein sequence ID" value="QPC43428.1"/>
    <property type="molecule type" value="Genomic_DNA"/>
</dbReference>
<dbReference type="GO" id="GO:0006654">
    <property type="term" value="P:phosphatidic acid biosynthetic process"/>
    <property type="evidence" value="ECO:0007669"/>
    <property type="project" value="TreeGrafter"/>
</dbReference>
<dbReference type="AlphaFoldDB" id="A0A7S8C4W7"/>
<keyword evidence="6" id="KW-0472">Membrane</keyword>
<proteinExistence type="predicted"/>
<dbReference type="CDD" id="cd07989">
    <property type="entry name" value="LPLAT_AGPAT-like"/>
    <property type="match status" value="1"/>
</dbReference>
<keyword evidence="6" id="KW-1133">Transmembrane helix</keyword>
<evidence type="ECO:0000256" key="6">
    <source>
        <dbReference type="SAM" id="Phobius"/>
    </source>
</evidence>
<evidence type="ECO:0000256" key="5">
    <source>
        <dbReference type="ARBA" id="ARBA00023315"/>
    </source>
</evidence>
<dbReference type="Proteomes" id="UP000593594">
    <property type="component" value="Chromosome"/>
</dbReference>
<dbReference type="KEGG" id="kmn:HW532_12415"/>
<evidence type="ECO:0000256" key="4">
    <source>
        <dbReference type="ARBA" id="ARBA00023098"/>
    </source>
</evidence>
<evidence type="ECO:0000313" key="9">
    <source>
        <dbReference type="Proteomes" id="UP000593594"/>
    </source>
</evidence>
<organism evidence="8 9">
    <name type="scientific">Kaustia mangrovi</name>
    <dbReference type="NCBI Taxonomy" id="2593653"/>
    <lineage>
        <taxon>Bacteria</taxon>
        <taxon>Pseudomonadati</taxon>
        <taxon>Pseudomonadota</taxon>
        <taxon>Alphaproteobacteria</taxon>
        <taxon>Hyphomicrobiales</taxon>
        <taxon>Parvibaculaceae</taxon>
        <taxon>Kaustia</taxon>
    </lineage>
</organism>
<feature type="transmembrane region" description="Helical" evidence="6">
    <location>
        <begin position="49"/>
        <end position="70"/>
    </location>
</feature>
<evidence type="ECO:0000256" key="3">
    <source>
        <dbReference type="ARBA" id="ARBA00022679"/>
    </source>
</evidence>
<dbReference type="PANTHER" id="PTHR10434">
    <property type="entry name" value="1-ACYL-SN-GLYCEROL-3-PHOSPHATE ACYLTRANSFERASE"/>
    <property type="match status" value="1"/>
</dbReference>
<keyword evidence="4" id="KW-0443">Lipid metabolism</keyword>
<keyword evidence="3 8" id="KW-0808">Transferase</keyword>
<reference evidence="8 9" key="1">
    <citation type="submission" date="2020-06" db="EMBL/GenBank/DDBJ databases">
        <title>Genome sequence of 2 isolates from Red Sea Mangroves.</title>
        <authorList>
            <person name="Sefrji F."/>
            <person name="Michoud G."/>
            <person name="Merlino G."/>
            <person name="Daffonchio D."/>
        </authorList>
    </citation>
    <scope>NUCLEOTIDE SEQUENCE [LARGE SCALE GENOMIC DNA]</scope>
    <source>
        <strain evidence="8 9">R1DC25</strain>
    </source>
</reference>
<accession>A0A7S8C4W7</accession>
<evidence type="ECO:0000259" key="7">
    <source>
        <dbReference type="SMART" id="SM00563"/>
    </source>
</evidence>
<feature type="domain" description="Phospholipid/glycerol acyltransferase" evidence="7">
    <location>
        <begin position="66"/>
        <end position="184"/>
    </location>
</feature>
<sequence>MGTLRAFAILATLTLVTPPLMVLQWVLVKTGAGFARRLPHLYHRGVARLLGLGIAVVGTPVASGPCLMAANHSSWLDIVVLSAVAPVSFVSKREVGSWPIFGTFARLQRTVFIDRTRRTATGQFRDEMQARLASGDTLVLFPEGTSSDGNRVLPFKSALMGAAERTVGADEHHVPVQPVTVAYTGLQGLPMGRARRPFFTWYGDMDLAPHLWEALKLGPVDVTVVLHEPVTVDDCGSRKALAAHCEAAVRHGLVGALTGGVEADALRSGLDAAPPEVKRKAPVNA</sequence>
<dbReference type="SUPFAM" id="SSF69593">
    <property type="entry name" value="Glycerol-3-phosphate (1)-acyltransferase"/>
    <property type="match status" value="1"/>
</dbReference>
<dbReference type="PANTHER" id="PTHR10434:SF64">
    <property type="entry name" value="1-ACYL-SN-GLYCEROL-3-PHOSPHATE ACYLTRANSFERASE-RELATED"/>
    <property type="match status" value="1"/>
</dbReference>
<dbReference type="SMART" id="SM00563">
    <property type="entry name" value="PlsC"/>
    <property type="match status" value="1"/>
</dbReference>
<keyword evidence="2" id="KW-0444">Lipid biosynthesis</keyword>